<proteinExistence type="inferred from homology"/>
<feature type="domain" description="DUF3533" evidence="8">
    <location>
        <begin position="28"/>
        <end position="386"/>
    </location>
</feature>
<dbReference type="Pfam" id="PF12051">
    <property type="entry name" value="DUF3533"/>
    <property type="match status" value="1"/>
</dbReference>
<feature type="transmembrane region" description="Helical" evidence="7">
    <location>
        <begin position="304"/>
        <end position="324"/>
    </location>
</feature>
<dbReference type="InterPro" id="IPR051328">
    <property type="entry name" value="T7SS_ABC-Transporter"/>
</dbReference>
<organism evidence="9 10">
    <name type="scientific">Rhodococcoides yunnanense</name>
    <dbReference type="NCBI Taxonomy" id="278209"/>
    <lineage>
        <taxon>Bacteria</taxon>
        <taxon>Bacillati</taxon>
        <taxon>Actinomycetota</taxon>
        <taxon>Actinomycetes</taxon>
        <taxon>Mycobacteriales</taxon>
        <taxon>Nocardiaceae</taxon>
        <taxon>Rhodococcoides</taxon>
    </lineage>
</organism>
<dbReference type="PANTHER" id="PTHR43077">
    <property type="entry name" value="TRANSPORT PERMEASE YVFS-RELATED"/>
    <property type="match status" value="1"/>
</dbReference>
<keyword evidence="6 7" id="KW-0472">Membrane</keyword>
<keyword evidence="10" id="KW-1185">Reference proteome</keyword>
<evidence type="ECO:0000313" key="9">
    <source>
        <dbReference type="EMBL" id="MDV6260866.1"/>
    </source>
</evidence>
<evidence type="ECO:0000259" key="8">
    <source>
        <dbReference type="Pfam" id="PF12051"/>
    </source>
</evidence>
<dbReference type="InterPro" id="IPR022703">
    <property type="entry name" value="DUF3533"/>
</dbReference>
<comment type="similarity">
    <text evidence="2">Belongs to the ABC-2 integral membrane protein family.</text>
</comment>
<accession>A0ABU4B9J8</accession>
<evidence type="ECO:0000256" key="4">
    <source>
        <dbReference type="ARBA" id="ARBA00022692"/>
    </source>
</evidence>
<gene>
    <name evidence="9" type="ORF">R3P96_05885</name>
</gene>
<comment type="subcellular location">
    <subcellularLocation>
        <location evidence="1">Cell membrane</location>
        <topology evidence="1">Multi-pass membrane protein</topology>
    </subcellularLocation>
</comment>
<dbReference type="RefSeq" id="WP_317563587.1">
    <property type="nucleotide sequence ID" value="NZ_JAWLJX010000001.1"/>
</dbReference>
<feature type="transmembrane region" description="Helical" evidence="7">
    <location>
        <begin position="220"/>
        <end position="250"/>
    </location>
</feature>
<sequence length="432" mass="45905">MTSDRTPRSIADVLRSPRFWLAPILVVSALMSFLAALYLGGVLDPRGNLHDLPIAIVNQDEGDTLAGEQRNIGNDIVDGLIQNVDSEKVAFREVGPAQAESLLSTAEVYGSIVIPSDFTKRMGILAQASVIPGDVEKPVITVYTNPRAGSFGMSLVTGVATPAFESVNQTVGEQITDQVRRQLGDTPLAGASALTLAQPINVIVAQHDPLPDGTGGGLSAFYYALLLVLAGFTGATIVSTLVDGLLGFTPTEIGPKYIHRGPTQISRFQTLLVKWLVMFVLAMLVSGLYLLISHLLGMPITHAWTLWMYGAFAITAVGFTALAVMSAFGTAGLLINLIVFIILALPSSGGTIPLEASPPIFTWLAQFEPMHQIFLGTRSILYFNASPDAGLLHSVGMTSLGLLIGLVFGLAFTLLYDRKGLDRSLDSPGVIS</sequence>
<protein>
    <submittedName>
        <fullName evidence="9">DUF3533 domain-containing protein</fullName>
    </submittedName>
</protein>
<feature type="transmembrane region" description="Helical" evidence="7">
    <location>
        <begin position="331"/>
        <end position="354"/>
    </location>
</feature>
<comment type="caution">
    <text evidence="9">The sequence shown here is derived from an EMBL/GenBank/DDBJ whole genome shotgun (WGS) entry which is preliminary data.</text>
</comment>
<evidence type="ECO:0000256" key="6">
    <source>
        <dbReference type="ARBA" id="ARBA00023136"/>
    </source>
</evidence>
<reference evidence="9 10" key="1">
    <citation type="submission" date="2023-10" db="EMBL/GenBank/DDBJ databases">
        <title>Development of a sustainable strategy for remediation of hydrocarbon-contaminated territories based on the waste exchange concept.</title>
        <authorList>
            <person name="Krivoruchko A."/>
        </authorList>
    </citation>
    <scope>NUCLEOTIDE SEQUENCE [LARGE SCALE GENOMIC DNA]</scope>
    <source>
        <strain evidence="9 10">IEGM 1323</strain>
    </source>
</reference>
<keyword evidence="5 7" id="KW-1133">Transmembrane helix</keyword>
<feature type="transmembrane region" description="Helical" evidence="7">
    <location>
        <begin position="20"/>
        <end position="39"/>
    </location>
</feature>
<feature type="transmembrane region" description="Helical" evidence="7">
    <location>
        <begin position="271"/>
        <end position="292"/>
    </location>
</feature>
<dbReference type="Proteomes" id="UP001185755">
    <property type="component" value="Unassembled WGS sequence"/>
</dbReference>
<evidence type="ECO:0000256" key="7">
    <source>
        <dbReference type="SAM" id="Phobius"/>
    </source>
</evidence>
<dbReference type="EMBL" id="JAWLJX010000001">
    <property type="protein sequence ID" value="MDV6260866.1"/>
    <property type="molecule type" value="Genomic_DNA"/>
</dbReference>
<evidence type="ECO:0000256" key="1">
    <source>
        <dbReference type="ARBA" id="ARBA00004651"/>
    </source>
</evidence>
<evidence type="ECO:0000256" key="5">
    <source>
        <dbReference type="ARBA" id="ARBA00022989"/>
    </source>
</evidence>
<dbReference type="Gene3D" id="3.40.1710.10">
    <property type="entry name" value="abc type-2 transporter like domain"/>
    <property type="match status" value="1"/>
</dbReference>
<keyword evidence="3" id="KW-1003">Cell membrane</keyword>
<feature type="transmembrane region" description="Helical" evidence="7">
    <location>
        <begin position="391"/>
        <end position="416"/>
    </location>
</feature>
<dbReference type="PANTHER" id="PTHR43077:SF8">
    <property type="entry name" value="DOXORUBICIN RESISTANCE ABC TRANSPORTER PERMEASE PROTEIN DRRB"/>
    <property type="match status" value="1"/>
</dbReference>
<name>A0ABU4B9J8_9NOCA</name>
<evidence type="ECO:0000256" key="3">
    <source>
        <dbReference type="ARBA" id="ARBA00022475"/>
    </source>
</evidence>
<evidence type="ECO:0000313" key="10">
    <source>
        <dbReference type="Proteomes" id="UP001185755"/>
    </source>
</evidence>
<keyword evidence="4 7" id="KW-0812">Transmembrane</keyword>
<evidence type="ECO:0000256" key="2">
    <source>
        <dbReference type="ARBA" id="ARBA00007783"/>
    </source>
</evidence>